<proteinExistence type="predicted"/>
<evidence type="ECO:0000313" key="2">
    <source>
        <dbReference type="Proteomes" id="UP001500367"/>
    </source>
</evidence>
<dbReference type="EMBL" id="BAABCT010000005">
    <property type="protein sequence ID" value="GAA4074297.1"/>
    <property type="molecule type" value="Genomic_DNA"/>
</dbReference>
<dbReference type="RefSeq" id="WP_344816551.1">
    <property type="nucleotide sequence ID" value="NZ_BAABCT010000005.1"/>
</dbReference>
<comment type="caution">
    <text evidence="1">The sequence shown here is derived from an EMBL/GenBank/DDBJ whole genome shotgun (WGS) entry which is preliminary data.</text>
</comment>
<keyword evidence="2" id="KW-1185">Reference proteome</keyword>
<organism evidence="1 2">
    <name type="scientific">Flavobacterium cheonanense</name>
    <dbReference type="NCBI Taxonomy" id="706183"/>
    <lineage>
        <taxon>Bacteria</taxon>
        <taxon>Pseudomonadati</taxon>
        <taxon>Bacteroidota</taxon>
        <taxon>Flavobacteriia</taxon>
        <taxon>Flavobacteriales</taxon>
        <taxon>Flavobacteriaceae</taxon>
        <taxon>Flavobacterium</taxon>
    </lineage>
</organism>
<name>A0ABP7VUI6_9FLAO</name>
<protein>
    <submittedName>
        <fullName evidence="1">Uncharacterized protein</fullName>
    </submittedName>
</protein>
<evidence type="ECO:0000313" key="1">
    <source>
        <dbReference type="EMBL" id="GAA4074297.1"/>
    </source>
</evidence>
<reference evidence="2" key="1">
    <citation type="journal article" date="2019" name="Int. J. Syst. Evol. Microbiol.">
        <title>The Global Catalogue of Microorganisms (GCM) 10K type strain sequencing project: providing services to taxonomists for standard genome sequencing and annotation.</title>
        <authorList>
            <consortium name="The Broad Institute Genomics Platform"/>
            <consortium name="The Broad Institute Genome Sequencing Center for Infectious Disease"/>
            <person name="Wu L."/>
            <person name="Ma J."/>
        </authorList>
    </citation>
    <scope>NUCLEOTIDE SEQUENCE [LARGE SCALE GENOMIC DNA]</scope>
    <source>
        <strain evidence="2">JCM 17069</strain>
    </source>
</reference>
<accession>A0ABP7VUI6</accession>
<sequence length="290" mass="33899">MKTLAYFGCGIETMDFSDFQYDRIILIDYHLKILNKNFEEVIENKIIIKMACAALDALAILKQKNIKLDCYISINEGLRDGYGDYPLNGSYFLSYLAPVLNDTYYHIYAPRYYGKTDITPLCNKKNFNNSSFNILGPVSIEATGVIASKLNNCENFPLKSYLLQRRRDIVVFDDPNANFKIIYGNIWAHEPDLDVLFLTLNKKYSPFLKQLKKIEWFEKGVFPYDKLENLNMKEVKKIGIIPWYSINYIEELKKIMEFAEKNSIEITLFFVDKNDQILFENILQNTLLKI</sequence>
<dbReference type="Proteomes" id="UP001500367">
    <property type="component" value="Unassembled WGS sequence"/>
</dbReference>
<gene>
    <name evidence="1" type="ORF">GCM10022389_19800</name>
</gene>